<proteinExistence type="predicted"/>
<name>A0ABU6RQM2_9FABA</name>
<feature type="compositionally biased region" description="Polar residues" evidence="1">
    <location>
        <begin position="147"/>
        <end position="161"/>
    </location>
</feature>
<feature type="region of interest" description="Disordered" evidence="1">
    <location>
        <begin position="103"/>
        <end position="203"/>
    </location>
</feature>
<keyword evidence="3" id="KW-1185">Reference proteome</keyword>
<dbReference type="Proteomes" id="UP001341840">
    <property type="component" value="Unassembled WGS sequence"/>
</dbReference>
<organism evidence="2 3">
    <name type="scientific">Stylosanthes scabra</name>
    <dbReference type="NCBI Taxonomy" id="79078"/>
    <lineage>
        <taxon>Eukaryota</taxon>
        <taxon>Viridiplantae</taxon>
        <taxon>Streptophyta</taxon>
        <taxon>Embryophyta</taxon>
        <taxon>Tracheophyta</taxon>
        <taxon>Spermatophyta</taxon>
        <taxon>Magnoliopsida</taxon>
        <taxon>eudicotyledons</taxon>
        <taxon>Gunneridae</taxon>
        <taxon>Pentapetalae</taxon>
        <taxon>rosids</taxon>
        <taxon>fabids</taxon>
        <taxon>Fabales</taxon>
        <taxon>Fabaceae</taxon>
        <taxon>Papilionoideae</taxon>
        <taxon>50 kb inversion clade</taxon>
        <taxon>dalbergioids sensu lato</taxon>
        <taxon>Dalbergieae</taxon>
        <taxon>Pterocarpus clade</taxon>
        <taxon>Stylosanthes</taxon>
    </lineage>
</organism>
<evidence type="ECO:0000313" key="2">
    <source>
        <dbReference type="EMBL" id="MED6125963.1"/>
    </source>
</evidence>
<comment type="caution">
    <text evidence="2">The sequence shown here is derived from an EMBL/GenBank/DDBJ whole genome shotgun (WGS) entry which is preliminary data.</text>
</comment>
<evidence type="ECO:0000313" key="3">
    <source>
        <dbReference type="Proteomes" id="UP001341840"/>
    </source>
</evidence>
<reference evidence="2 3" key="1">
    <citation type="journal article" date="2023" name="Plants (Basel)">
        <title>Bridging the Gap: Combining Genomics and Transcriptomics Approaches to Understand Stylosanthes scabra, an Orphan Legume from the Brazilian Caatinga.</title>
        <authorList>
            <person name="Ferreira-Neto J.R.C."/>
            <person name="da Silva M.D."/>
            <person name="Binneck E."/>
            <person name="de Melo N.F."/>
            <person name="da Silva R.H."/>
            <person name="de Melo A.L.T.M."/>
            <person name="Pandolfi V."/>
            <person name="Bustamante F.O."/>
            <person name="Brasileiro-Vidal A.C."/>
            <person name="Benko-Iseppon A.M."/>
        </authorList>
    </citation>
    <scope>NUCLEOTIDE SEQUENCE [LARGE SCALE GENOMIC DNA]</scope>
    <source>
        <tissue evidence="2">Leaves</tissue>
    </source>
</reference>
<feature type="compositionally biased region" description="Low complexity" evidence="1">
    <location>
        <begin position="110"/>
        <end position="119"/>
    </location>
</feature>
<evidence type="ECO:0000256" key="1">
    <source>
        <dbReference type="SAM" id="MobiDB-lite"/>
    </source>
</evidence>
<feature type="compositionally biased region" description="Low complexity" evidence="1">
    <location>
        <begin position="127"/>
        <end position="136"/>
    </location>
</feature>
<sequence>MEPPPETGLEEAFVNGGGVVEDQCHRLNPRRLAQHTISLQPRPELSALTVAMDTEKLGKGRRNSPEEAHFHAFTLHRLSSHSSLSLSRSLTSLYHQHQLPTSILKPTTDAPPSAFSPPHSHAHTSHHNAPPSASHHPSQRRAAKPLPSQQCRAPASTASCSQKRRTAVPEASCRHPISAVLPAARQSHHGPTSDYGTCGTHFA</sequence>
<gene>
    <name evidence="2" type="ORF">PIB30_073643</name>
</gene>
<accession>A0ABU6RQM2</accession>
<dbReference type="EMBL" id="JASCZI010031106">
    <property type="protein sequence ID" value="MED6125963.1"/>
    <property type="molecule type" value="Genomic_DNA"/>
</dbReference>
<protein>
    <submittedName>
        <fullName evidence="2">Uncharacterized protein</fullName>
    </submittedName>
</protein>